<keyword evidence="7" id="KW-1185">Reference proteome</keyword>
<dbReference type="Pfam" id="PF03226">
    <property type="entry name" value="Yippee-Mis18"/>
    <property type="match status" value="1"/>
</dbReference>
<evidence type="ECO:0000313" key="6">
    <source>
        <dbReference type="EMBL" id="KAF8776161.1"/>
    </source>
</evidence>
<dbReference type="AlphaFoldDB" id="A0A835FTI1"/>
<evidence type="ECO:0000256" key="4">
    <source>
        <dbReference type="RuleBase" id="RU110713"/>
    </source>
</evidence>
<evidence type="ECO:0000259" key="5">
    <source>
        <dbReference type="PROSITE" id="PS51792"/>
    </source>
</evidence>
<evidence type="ECO:0000256" key="1">
    <source>
        <dbReference type="ARBA" id="ARBA00005613"/>
    </source>
</evidence>
<dbReference type="OrthoDB" id="6407410at2759"/>
<comment type="similarity">
    <text evidence="1 4">Belongs to the yippee family.</text>
</comment>
<evidence type="ECO:0000256" key="3">
    <source>
        <dbReference type="ARBA" id="ARBA00022833"/>
    </source>
</evidence>
<dbReference type="InterPro" id="IPR004910">
    <property type="entry name" value="Yippee/Mis18/Cereblon"/>
</dbReference>
<gene>
    <name evidence="6" type="ORF">HU200_003852</name>
</gene>
<accession>A0A835FTI1</accession>
<dbReference type="Proteomes" id="UP000636709">
    <property type="component" value="Unassembled WGS sequence"/>
</dbReference>
<protein>
    <recommendedName>
        <fullName evidence="4">Protein yippee-like</fullName>
    </recommendedName>
</protein>
<dbReference type="GO" id="GO:0046872">
    <property type="term" value="F:metal ion binding"/>
    <property type="evidence" value="ECO:0007669"/>
    <property type="project" value="UniProtKB-KW"/>
</dbReference>
<dbReference type="PANTHER" id="PTHR13848">
    <property type="entry name" value="PROTEIN YIPPEE-LIKE CG15309-RELATED"/>
    <property type="match status" value="1"/>
</dbReference>
<reference evidence="6" key="1">
    <citation type="submission" date="2020-07" db="EMBL/GenBank/DDBJ databases">
        <title>Genome sequence and genetic diversity analysis of an under-domesticated orphan crop, white fonio (Digitaria exilis).</title>
        <authorList>
            <person name="Bennetzen J.L."/>
            <person name="Chen S."/>
            <person name="Ma X."/>
            <person name="Wang X."/>
            <person name="Yssel A.E.J."/>
            <person name="Chaluvadi S.R."/>
            <person name="Johnson M."/>
            <person name="Gangashetty P."/>
            <person name="Hamidou F."/>
            <person name="Sanogo M.D."/>
            <person name="Zwaenepoel A."/>
            <person name="Wallace J."/>
            <person name="Van De Peer Y."/>
            <person name="Van Deynze A."/>
        </authorList>
    </citation>
    <scope>NUCLEOTIDE SEQUENCE</scope>
    <source>
        <tissue evidence="6">Leaves</tissue>
    </source>
</reference>
<name>A0A835FTI1_9POAL</name>
<dbReference type="InterPro" id="IPR039058">
    <property type="entry name" value="Yippee_fam"/>
</dbReference>
<sequence length="123" mass="14380">MGLLFVQRLEGEGVFRCRRCRVDSASKNAIISRDFHGRTGRAYLFHHVYVLCTPLIHLCYYVNICLGPNEDRHLVTGLHTVNDIYCSCCQQILGWRYEKAYNQSEKYKEGKYILERARMVKDG</sequence>
<dbReference type="PROSITE" id="PS51792">
    <property type="entry name" value="YIPPEE"/>
    <property type="match status" value="1"/>
</dbReference>
<comment type="caution">
    <text evidence="6">The sequence shown here is derived from an EMBL/GenBank/DDBJ whole genome shotgun (WGS) entry which is preliminary data.</text>
</comment>
<organism evidence="6 7">
    <name type="scientific">Digitaria exilis</name>
    <dbReference type="NCBI Taxonomy" id="1010633"/>
    <lineage>
        <taxon>Eukaryota</taxon>
        <taxon>Viridiplantae</taxon>
        <taxon>Streptophyta</taxon>
        <taxon>Embryophyta</taxon>
        <taxon>Tracheophyta</taxon>
        <taxon>Spermatophyta</taxon>
        <taxon>Magnoliopsida</taxon>
        <taxon>Liliopsida</taxon>
        <taxon>Poales</taxon>
        <taxon>Poaceae</taxon>
        <taxon>PACMAD clade</taxon>
        <taxon>Panicoideae</taxon>
        <taxon>Panicodae</taxon>
        <taxon>Paniceae</taxon>
        <taxon>Anthephorinae</taxon>
        <taxon>Digitaria</taxon>
    </lineage>
</organism>
<proteinExistence type="inferred from homology"/>
<keyword evidence="2" id="KW-0479">Metal-binding</keyword>
<dbReference type="InterPro" id="IPR034751">
    <property type="entry name" value="Yippee"/>
</dbReference>
<feature type="domain" description="Yippee" evidence="5">
    <location>
        <begin position="13"/>
        <end position="123"/>
    </location>
</feature>
<evidence type="ECO:0000256" key="2">
    <source>
        <dbReference type="ARBA" id="ARBA00022723"/>
    </source>
</evidence>
<keyword evidence="3" id="KW-0862">Zinc</keyword>
<dbReference type="EMBL" id="JACEFO010000229">
    <property type="protein sequence ID" value="KAF8776161.1"/>
    <property type="molecule type" value="Genomic_DNA"/>
</dbReference>
<evidence type="ECO:0000313" key="7">
    <source>
        <dbReference type="Proteomes" id="UP000636709"/>
    </source>
</evidence>